<dbReference type="PANTHER" id="PTHR34835">
    <property type="entry name" value="OS07G0283600 PROTEIN-RELATED"/>
    <property type="match status" value="1"/>
</dbReference>
<dbReference type="InterPro" id="IPR038765">
    <property type="entry name" value="Papain-like_cys_pep_sf"/>
</dbReference>
<evidence type="ECO:0000313" key="3">
    <source>
        <dbReference type="Proteomes" id="UP001443914"/>
    </source>
</evidence>
<evidence type="ECO:0000256" key="1">
    <source>
        <dbReference type="SAM" id="MobiDB-lite"/>
    </source>
</evidence>
<dbReference type="SUPFAM" id="SSF54001">
    <property type="entry name" value="Cysteine proteinases"/>
    <property type="match status" value="1"/>
</dbReference>
<dbReference type="EMBL" id="JBDFQZ010000007">
    <property type="protein sequence ID" value="KAK9706519.1"/>
    <property type="molecule type" value="Genomic_DNA"/>
</dbReference>
<proteinExistence type="predicted"/>
<feature type="compositionally biased region" description="Polar residues" evidence="1">
    <location>
        <begin position="623"/>
        <end position="634"/>
    </location>
</feature>
<dbReference type="PANTHER" id="PTHR34835:SF34">
    <property type="entry name" value="OS08G0555500 PROTEIN"/>
    <property type="match status" value="1"/>
</dbReference>
<feature type="compositionally biased region" description="Polar residues" evidence="1">
    <location>
        <begin position="506"/>
        <end position="515"/>
    </location>
</feature>
<feature type="region of interest" description="Disordered" evidence="1">
    <location>
        <begin position="491"/>
        <end position="515"/>
    </location>
</feature>
<protein>
    <recommendedName>
        <fullName evidence="4">Ubiquitin-like protease family profile domain-containing protein</fullName>
    </recommendedName>
</protein>
<gene>
    <name evidence="2" type="ORF">RND81_07G131800</name>
</gene>
<dbReference type="Proteomes" id="UP001443914">
    <property type="component" value="Unassembled WGS sequence"/>
</dbReference>
<evidence type="ECO:0008006" key="4">
    <source>
        <dbReference type="Google" id="ProtNLM"/>
    </source>
</evidence>
<keyword evidence="3" id="KW-1185">Reference proteome</keyword>
<dbReference type="AlphaFoldDB" id="A0AAW1JS22"/>
<feature type="region of interest" description="Disordered" evidence="1">
    <location>
        <begin position="614"/>
        <end position="682"/>
    </location>
</feature>
<evidence type="ECO:0000313" key="2">
    <source>
        <dbReference type="EMBL" id="KAK9706520.1"/>
    </source>
</evidence>
<accession>A0AAW1JS22</accession>
<reference evidence="2 3" key="1">
    <citation type="submission" date="2024-03" db="EMBL/GenBank/DDBJ databases">
        <title>WGS assembly of Saponaria officinalis var. Norfolk2.</title>
        <authorList>
            <person name="Jenkins J."/>
            <person name="Shu S."/>
            <person name="Grimwood J."/>
            <person name="Barry K."/>
            <person name="Goodstein D."/>
            <person name="Schmutz J."/>
            <person name="Leebens-Mack J."/>
            <person name="Osbourn A."/>
        </authorList>
    </citation>
    <scope>NUCLEOTIDE SEQUENCE [LARGE SCALE GENOMIC DNA]</scope>
    <source>
        <strain evidence="3">cv. Norfolk2</strain>
        <strain evidence="2">JIC</strain>
        <tissue evidence="2">Leaf</tissue>
    </source>
</reference>
<name>A0AAW1JS22_SAPOF</name>
<sequence length="1033" mass="115532">MSSDLEIEQSEDEESQTQQISVKCRAKRLVKLINNLNEAQRTAVRRIGFGGILELKFKNFPISSVRIFMDCFNDGSYIFRAPHNKEFMVTKYDVHDCFLLPIGPNPLNLVPTGQHQGSNSEENKELKDKWRKRFGVESAKGSIPLGRINKAIEADKDGGDDFCTLFVLMCMSSFLAPTSNNGVDFKLLRAAEKVREIHRSDWCGYVIDAMVSAGVDSKRNQTHVLGCIPFLMISYFQRFDYRGQICASDRPLIKHWDEARLKSRTKGELGDGGLGRQTWSHITYPPSIHGQTSIQLNVGGDPSIPTACKPKEESDDNSIKVPLPRGVEDDIQLKTRALDAVHELYLQIQRNGLAFHAWYVDATTKIRKLSAVQTPQDGFVPSQSTQNFWQSEELHRFCDKVESDAERLKQLVSKAPVPEKIQSTTENSNGVQETATQQLQDVLVDLNNNVLGEEVPQSNSTPAECKSLTELAVHESLGTTEEVCDLVYTEATRSRSRSKSSDTHRAPSTNKGIQSEQIIMGIEGDPSQATDFISDEIIESGALYNTAEINEVLFREQKEIPDSGTEEQPSNVTETVAHSDLQEAGYTASEVDAAFHLMEEMKGRVPEARAVHLGGQEDGQTKGVVSSGGNSRSTRSADKFPQTRTVHHPFDLRPVVPQSWTGEGSCKRRRTSATARATPHTAAAKLPVTEPLSPVSSRRRGRGDGLGCSFDCGQSTGVSLLVVSSFLRNNMTLFGKVKDWRKHVADYCFLDDGDLSTEYVIVEFGPNAHLQRNDVQTMLPNRFTSSTVIECWAMLMNVIESEENKIQKMAFFGLRHTDVLMRLMETPTQCTPSDSNFDTLYEEWDAYVEECGRTINLDSDMIFIPIRVGNHIACVCINFNSKTADILDNQSHTDPMKTDVFKASKIIVSAMSDYLDYKGIAKGCQITGFELRLIKFEWMRPTPNDEESGIFTMVHMLLYEGQPFSHEDLGSKISRRYLVLQLAAALVLADVNKIRPTVIEDVTRWVSHKESNLVTLKAKRRVVQILAKARSTK</sequence>
<feature type="compositionally biased region" description="Low complexity" evidence="1">
    <location>
        <begin position="672"/>
        <end position="682"/>
    </location>
</feature>
<dbReference type="EMBL" id="JBDFQZ010000007">
    <property type="protein sequence ID" value="KAK9706520.1"/>
    <property type="molecule type" value="Genomic_DNA"/>
</dbReference>
<dbReference type="Gene3D" id="3.40.395.10">
    <property type="entry name" value="Adenoviral Proteinase, Chain A"/>
    <property type="match status" value="1"/>
</dbReference>
<organism evidence="2 3">
    <name type="scientific">Saponaria officinalis</name>
    <name type="common">Common soapwort</name>
    <name type="synonym">Lychnis saponaria</name>
    <dbReference type="NCBI Taxonomy" id="3572"/>
    <lineage>
        <taxon>Eukaryota</taxon>
        <taxon>Viridiplantae</taxon>
        <taxon>Streptophyta</taxon>
        <taxon>Embryophyta</taxon>
        <taxon>Tracheophyta</taxon>
        <taxon>Spermatophyta</taxon>
        <taxon>Magnoliopsida</taxon>
        <taxon>eudicotyledons</taxon>
        <taxon>Gunneridae</taxon>
        <taxon>Pentapetalae</taxon>
        <taxon>Caryophyllales</taxon>
        <taxon>Caryophyllaceae</taxon>
        <taxon>Caryophylleae</taxon>
        <taxon>Saponaria</taxon>
    </lineage>
</organism>
<comment type="caution">
    <text evidence="2">The sequence shown here is derived from an EMBL/GenBank/DDBJ whole genome shotgun (WGS) entry which is preliminary data.</text>
</comment>